<dbReference type="OrthoDB" id="7477016at2"/>
<gene>
    <name evidence="2" type="ORF">BEN30_08025</name>
</gene>
<accession>A0A1E5Q8U2</accession>
<dbReference type="Pfam" id="PF13467">
    <property type="entry name" value="RHH_4"/>
    <property type="match status" value="1"/>
</dbReference>
<keyword evidence="3" id="KW-1185">Reference proteome</keyword>
<dbReference type="Gene3D" id="1.10.3990.20">
    <property type="entry name" value="protein bp1543"/>
    <property type="match status" value="1"/>
</dbReference>
<name>A0A1E5Q8U2_9PROT</name>
<dbReference type="EMBL" id="MCGG01000019">
    <property type="protein sequence ID" value="OEJ67841.1"/>
    <property type="molecule type" value="Genomic_DNA"/>
</dbReference>
<dbReference type="STRING" id="28181.BEN30_08025"/>
<reference evidence="3" key="1">
    <citation type="submission" date="2016-07" db="EMBL/GenBank/DDBJ databases">
        <authorList>
            <person name="Florea S."/>
            <person name="Webb J.S."/>
            <person name="Jaromczyk J."/>
            <person name="Schardl C.L."/>
        </authorList>
    </citation>
    <scope>NUCLEOTIDE SEQUENCE [LARGE SCALE GENOMIC DNA]</scope>
    <source>
        <strain evidence="3">MV-1</strain>
    </source>
</reference>
<evidence type="ECO:0000313" key="3">
    <source>
        <dbReference type="Proteomes" id="UP000095347"/>
    </source>
</evidence>
<feature type="domain" description="Ribbon-helix-helix" evidence="1">
    <location>
        <begin position="2"/>
        <end position="63"/>
    </location>
</feature>
<dbReference type="AlphaFoldDB" id="A0A1E5Q8U2"/>
<sequence>MRKHSLLLNGHQTSVSLEDAFWDELMTIAKARGQSINKLVTEIDHLRTTNLSSALRVFVLTHLKG</sequence>
<dbReference type="Proteomes" id="UP000095347">
    <property type="component" value="Unassembled WGS sequence"/>
</dbReference>
<comment type="caution">
    <text evidence="2">The sequence shown here is derived from an EMBL/GenBank/DDBJ whole genome shotgun (WGS) entry which is preliminary data.</text>
</comment>
<organism evidence="2 3">
    <name type="scientific">Magnetovibrio blakemorei</name>
    <dbReference type="NCBI Taxonomy" id="28181"/>
    <lineage>
        <taxon>Bacteria</taxon>
        <taxon>Pseudomonadati</taxon>
        <taxon>Pseudomonadota</taxon>
        <taxon>Alphaproteobacteria</taxon>
        <taxon>Rhodospirillales</taxon>
        <taxon>Magnetovibrionaceae</taxon>
        <taxon>Magnetovibrio</taxon>
    </lineage>
</organism>
<evidence type="ECO:0000313" key="2">
    <source>
        <dbReference type="EMBL" id="OEJ67841.1"/>
    </source>
</evidence>
<protein>
    <submittedName>
        <fullName evidence="2">Aryl-sulfate sulfotransferase</fullName>
    </submittedName>
</protein>
<proteinExistence type="predicted"/>
<dbReference type="InterPro" id="IPR038268">
    <property type="entry name" value="RHH_sf"/>
</dbReference>
<dbReference type="InterPro" id="IPR027373">
    <property type="entry name" value="RHH_dom"/>
</dbReference>
<keyword evidence="2" id="KW-0808">Transferase</keyword>
<evidence type="ECO:0000259" key="1">
    <source>
        <dbReference type="Pfam" id="PF13467"/>
    </source>
</evidence>
<dbReference type="GO" id="GO:0016740">
    <property type="term" value="F:transferase activity"/>
    <property type="evidence" value="ECO:0007669"/>
    <property type="project" value="UniProtKB-KW"/>
</dbReference>